<proteinExistence type="predicted"/>
<reference evidence="2" key="1">
    <citation type="submission" date="2020-08" db="EMBL/GenBank/DDBJ databases">
        <title>Multicomponent nature underlies the extraordinary mechanical properties of spider dragline silk.</title>
        <authorList>
            <person name="Kono N."/>
            <person name="Nakamura H."/>
            <person name="Mori M."/>
            <person name="Yoshida Y."/>
            <person name="Ohtoshi R."/>
            <person name="Malay A.D."/>
            <person name="Moran D.A.P."/>
            <person name="Tomita M."/>
            <person name="Numata K."/>
            <person name="Arakawa K."/>
        </authorList>
    </citation>
    <scope>NUCLEOTIDE SEQUENCE</scope>
</reference>
<dbReference type="Proteomes" id="UP000887013">
    <property type="component" value="Unassembled WGS sequence"/>
</dbReference>
<keyword evidence="1" id="KW-1133">Transmembrane helix</keyword>
<sequence length="99" mass="11428">MQTKSSKLVTNWHCADVAYNVVLKFLTNFFVRMVLIILFHARRSLSAKNSLPVCCCTVIVPTCFCFMIALCTIEWHTPKLEENPKQTFHSDGNQSFHYI</sequence>
<evidence type="ECO:0000256" key="1">
    <source>
        <dbReference type="SAM" id="Phobius"/>
    </source>
</evidence>
<accession>A0A8X6N190</accession>
<name>A0A8X6N190_NEPPI</name>
<evidence type="ECO:0000313" key="2">
    <source>
        <dbReference type="EMBL" id="GFS88574.1"/>
    </source>
</evidence>
<organism evidence="2 3">
    <name type="scientific">Nephila pilipes</name>
    <name type="common">Giant wood spider</name>
    <name type="synonym">Nephila maculata</name>
    <dbReference type="NCBI Taxonomy" id="299642"/>
    <lineage>
        <taxon>Eukaryota</taxon>
        <taxon>Metazoa</taxon>
        <taxon>Ecdysozoa</taxon>
        <taxon>Arthropoda</taxon>
        <taxon>Chelicerata</taxon>
        <taxon>Arachnida</taxon>
        <taxon>Araneae</taxon>
        <taxon>Araneomorphae</taxon>
        <taxon>Entelegynae</taxon>
        <taxon>Araneoidea</taxon>
        <taxon>Nephilidae</taxon>
        <taxon>Nephila</taxon>
    </lineage>
</organism>
<dbReference type="AlphaFoldDB" id="A0A8X6N190"/>
<feature type="transmembrane region" description="Helical" evidence="1">
    <location>
        <begin position="17"/>
        <end position="39"/>
    </location>
</feature>
<keyword evidence="1" id="KW-0472">Membrane</keyword>
<protein>
    <submittedName>
        <fullName evidence="2">Uncharacterized protein</fullName>
    </submittedName>
</protein>
<comment type="caution">
    <text evidence="2">The sequence shown here is derived from an EMBL/GenBank/DDBJ whole genome shotgun (WGS) entry which is preliminary data.</text>
</comment>
<keyword evidence="1" id="KW-0812">Transmembrane</keyword>
<evidence type="ECO:0000313" key="3">
    <source>
        <dbReference type="Proteomes" id="UP000887013"/>
    </source>
</evidence>
<feature type="transmembrane region" description="Helical" evidence="1">
    <location>
        <begin position="51"/>
        <end position="75"/>
    </location>
</feature>
<gene>
    <name evidence="2" type="ORF">NPIL_65241</name>
</gene>
<dbReference type="EMBL" id="BMAW01099145">
    <property type="protein sequence ID" value="GFS88574.1"/>
    <property type="molecule type" value="Genomic_DNA"/>
</dbReference>
<keyword evidence="3" id="KW-1185">Reference proteome</keyword>